<dbReference type="PROSITE" id="PS00105">
    <property type="entry name" value="AA_TRANSFER_CLASS_1"/>
    <property type="match status" value="1"/>
</dbReference>
<dbReference type="Gene3D" id="3.40.640.10">
    <property type="entry name" value="Type I PLP-dependent aspartate aminotransferase-like (Major domain)"/>
    <property type="match status" value="1"/>
</dbReference>
<dbReference type="UniPathway" id="UPA00148"/>
<keyword evidence="7" id="KW-0456">Lyase</keyword>
<dbReference type="GO" id="GO:0030170">
    <property type="term" value="F:pyridoxal phosphate binding"/>
    <property type="evidence" value="ECO:0007669"/>
    <property type="project" value="InterPro"/>
</dbReference>
<feature type="domain" description="Aminotransferase class I/classII large" evidence="10">
    <location>
        <begin position="42"/>
        <end position="310"/>
    </location>
</feature>
<dbReference type="EC" id="4.1.1.81" evidence="4"/>
<dbReference type="NCBIfam" id="TIGR01140">
    <property type="entry name" value="L_thr_O3P_dcar"/>
    <property type="match status" value="1"/>
</dbReference>
<dbReference type="SUPFAM" id="SSF53383">
    <property type="entry name" value="PLP-dependent transferases"/>
    <property type="match status" value="1"/>
</dbReference>
<evidence type="ECO:0000313" key="12">
    <source>
        <dbReference type="Proteomes" id="UP000244940"/>
    </source>
</evidence>
<dbReference type="InterPro" id="IPR015424">
    <property type="entry name" value="PyrdxlP-dep_Trfase"/>
</dbReference>
<dbReference type="EMBL" id="QEYD01000001">
    <property type="protein sequence ID" value="PWE31538.1"/>
    <property type="molecule type" value="Genomic_DNA"/>
</dbReference>
<reference evidence="11 12" key="1">
    <citation type="submission" date="2018-05" db="EMBL/GenBank/DDBJ databases">
        <title>Pararhodobacter marina sp. nov., isolated from deep-sea water of the Indian Ocean.</title>
        <authorList>
            <person name="Lai Q.Sr."/>
            <person name="Liu X."/>
            <person name="Shao Z."/>
        </authorList>
    </citation>
    <scope>NUCLEOTIDE SEQUENCE [LARGE SCALE GENOMIC DNA]</scope>
    <source>
        <strain evidence="11 12">CIC4N-9</strain>
    </source>
</reference>
<keyword evidence="6" id="KW-0663">Pyridoxal phosphate</keyword>
<dbReference type="InterPro" id="IPR005860">
    <property type="entry name" value="CobD"/>
</dbReference>
<dbReference type="InterPro" id="IPR004839">
    <property type="entry name" value="Aminotransferase_I/II_large"/>
</dbReference>
<evidence type="ECO:0000259" key="10">
    <source>
        <dbReference type="Pfam" id="PF00155"/>
    </source>
</evidence>
<evidence type="ECO:0000313" key="11">
    <source>
        <dbReference type="EMBL" id="PWE31538.1"/>
    </source>
</evidence>
<evidence type="ECO:0000256" key="8">
    <source>
        <dbReference type="ARBA" id="ARBA00029996"/>
    </source>
</evidence>
<proteinExistence type="predicted"/>
<comment type="catalytic activity">
    <reaction evidence="9">
        <text>O-phospho-L-threonine + H(+) = (R)-1-aminopropan-2-yl phosphate + CO2</text>
        <dbReference type="Rhea" id="RHEA:11492"/>
        <dbReference type="ChEBI" id="CHEBI:15378"/>
        <dbReference type="ChEBI" id="CHEBI:16526"/>
        <dbReference type="ChEBI" id="CHEBI:58563"/>
        <dbReference type="ChEBI" id="CHEBI:58675"/>
        <dbReference type="EC" id="4.1.1.81"/>
    </reaction>
</comment>
<evidence type="ECO:0000256" key="7">
    <source>
        <dbReference type="ARBA" id="ARBA00023239"/>
    </source>
</evidence>
<dbReference type="PANTHER" id="PTHR42885:SF1">
    <property type="entry name" value="THREONINE-PHOSPHATE DECARBOXYLASE"/>
    <property type="match status" value="1"/>
</dbReference>
<dbReference type="Pfam" id="PF00155">
    <property type="entry name" value="Aminotran_1_2"/>
    <property type="match status" value="1"/>
</dbReference>
<evidence type="ECO:0000256" key="4">
    <source>
        <dbReference type="ARBA" id="ARBA00012285"/>
    </source>
</evidence>
<dbReference type="OrthoDB" id="9799304at2"/>
<evidence type="ECO:0000256" key="9">
    <source>
        <dbReference type="ARBA" id="ARBA00048531"/>
    </source>
</evidence>
<organism evidence="11 12">
    <name type="scientific">Pararhodobacter marinus</name>
    <dbReference type="NCBI Taxonomy" id="2184063"/>
    <lineage>
        <taxon>Bacteria</taxon>
        <taxon>Pseudomonadati</taxon>
        <taxon>Pseudomonadota</taxon>
        <taxon>Alphaproteobacteria</taxon>
        <taxon>Rhodobacterales</taxon>
        <taxon>Paracoccaceae</taxon>
        <taxon>Pararhodobacter</taxon>
    </lineage>
</organism>
<protein>
    <recommendedName>
        <fullName evidence="4">threonine-phosphate decarboxylase</fullName>
        <ecNumber evidence="4">4.1.1.81</ecNumber>
    </recommendedName>
    <alternativeName>
        <fullName evidence="8">L-threonine-O-3-phosphate decarboxylase</fullName>
    </alternativeName>
</protein>
<dbReference type="Proteomes" id="UP000244940">
    <property type="component" value="Unassembled WGS sequence"/>
</dbReference>
<keyword evidence="5" id="KW-0169">Cobalamin biosynthesis</keyword>
<dbReference type="InterPro" id="IPR015421">
    <property type="entry name" value="PyrdxlP-dep_Trfase_major"/>
</dbReference>
<dbReference type="Gene3D" id="3.90.1150.10">
    <property type="entry name" value="Aspartate Aminotransferase, domain 1"/>
    <property type="match status" value="1"/>
</dbReference>
<dbReference type="CDD" id="cd00609">
    <property type="entry name" value="AAT_like"/>
    <property type="match status" value="1"/>
</dbReference>
<dbReference type="RefSeq" id="WP_109531339.1">
    <property type="nucleotide sequence ID" value="NZ_QEYD01000001.1"/>
</dbReference>
<gene>
    <name evidence="11" type="ORF">C4N9_00525</name>
</gene>
<evidence type="ECO:0000256" key="1">
    <source>
        <dbReference type="ARBA" id="ARBA00001933"/>
    </source>
</evidence>
<name>A0A2U2CI31_9RHOB</name>
<evidence type="ECO:0000256" key="3">
    <source>
        <dbReference type="ARBA" id="ARBA00004953"/>
    </source>
</evidence>
<evidence type="ECO:0000256" key="5">
    <source>
        <dbReference type="ARBA" id="ARBA00022573"/>
    </source>
</evidence>
<keyword evidence="12" id="KW-1185">Reference proteome</keyword>
<sequence length="324" mass="34628">MVERDHGGNLDEARAQYGGEAWIDLSTGINRSPYPVPAFAPEAWTRLPGAQALSELVAAAADAYGVSADQVLPVAGAQAAIQLYPRLRPAGDARVIAPTYNEHAASLVAHGWSLQNADGIRALAGADLAVVVNPNNPDGRSWTAESLEGVAKRVGFLVVDESFADPHPERSAVACLNDKMLILRSFGKFYGLAGARLGFVLAAPSVIGALRQLAGPWSVSGPAMELGAKALRDTGWKSATTARLHADAERLDACAARAGWPLVGGTALFRTYATPDAERAQDHLARRAIWSRRFPYSKTWLRLGLPHGGEWARVEQALSEWRPV</sequence>
<comment type="function">
    <text evidence="2">Decarboxylates L-threonine-O-3-phosphate to yield (R)-1-amino-2-propanol O-2-phosphate, the precursor for the linkage between the nucleotide loop and the corrin ring in cobalamin.</text>
</comment>
<dbReference type="InterPro" id="IPR015422">
    <property type="entry name" value="PyrdxlP-dep_Trfase_small"/>
</dbReference>
<dbReference type="InterPro" id="IPR004838">
    <property type="entry name" value="NHTrfase_class1_PyrdxlP-BS"/>
</dbReference>
<dbReference type="GeneID" id="94363361"/>
<evidence type="ECO:0000256" key="6">
    <source>
        <dbReference type="ARBA" id="ARBA00022898"/>
    </source>
</evidence>
<dbReference type="PANTHER" id="PTHR42885">
    <property type="entry name" value="HISTIDINOL-PHOSPHATE AMINOTRANSFERASE-RELATED"/>
    <property type="match status" value="1"/>
</dbReference>
<dbReference type="AlphaFoldDB" id="A0A2U2CI31"/>
<comment type="caution">
    <text evidence="11">The sequence shown here is derived from an EMBL/GenBank/DDBJ whole genome shotgun (WGS) entry which is preliminary data.</text>
</comment>
<dbReference type="GO" id="GO:0048472">
    <property type="term" value="F:threonine-phosphate decarboxylase activity"/>
    <property type="evidence" value="ECO:0007669"/>
    <property type="project" value="UniProtKB-EC"/>
</dbReference>
<evidence type="ECO:0000256" key="2">
    <source>
        <dbReference type="ARBA" id="ARBA00003444"/>
    </source>
</evidence>
<dbReference type="GO" id="GO:0009236">
    <property type="term" value="P:cobalamin biosynthetic process"/>
    <property type="evidence" value="ECO:0007669"/>
    <property type="project" value="UniProtKB-UniPathway"/>
</dbReference>
<comment type="cofactor">
    <cofactor evidence="1">
        <name>pyridoxal 5'-phosphate</name>
        <dbReference type="ChEBI" id="CHEBI:597326"/>
    </cofactor>
</comment>
<accession>A0A2U2CI31</accession>
<comment type="pathway">
    <text evidence="3">Cofactor biosynthesis; adenosylcobalamin biosynthesis.</text>
</comment>